<keyword evidence="2" id="KW-0479">Metal-binding</keyword>
<keyword evidence="4" id="KW-0862">Zinc</keyword>
<evidence type="ECO:0000313" key="6">
    <source>
        <dbReference type="EMBL" id="SFO26149.1"/>
    </source>
</evidence>
<dbReference type="Gene3D" id="3.40.50.10310">
    <property type="entry name" value="Creatininase"/>
    <property type="match status" value="1"/>
</dbReference>
<dbReference type="GO" id="GO:0009231">
    <property type="term" value="P:riboflavin biosynthetic process"/>
    <property type="evidence" value="ECO:0007669"/>
    <property type="project" value="TreeGrafter"/>
</dbReference>
<reference evidence="6 7" key="1">
    <citation type="submission" date="2016-10" db="EMBL/GenBank/DDBJ databases">
        <authorList>
            <person name="de Groot N.N."/>
        </authorList>
    </citation>
    <scope>NUCLEOTIDE SEQUENCE [LARGE SCALE GENOMIC DNA]</scope>
    <source>
        <strain evidence="6 7">DSM 1283</strain>
    </source>
</reference>
<evidence type="ECO:0000256" key="3">
    <source>
        <dbReference type="ARBA" id="ARBA00022801"/>
    </source>
</evidence>
<dbReference type="PANTHER" id="PTHR35005">
    <property type="entry name" value="3-DEHYDRO-SCYLLO-INOSOSE HYDROLASE"/>
    <property type="match status" value="1"/>
</dbReference>
<evidence type="ECO:0000256" key="1">
    <source>
        <dbReference type="ARBA" id="ARBA00001947"/>
    </source>
</evidence>
<dbReference type="Proteomes" id="UP000198806">
    <property type="component" value="Unassembled WGS sequence"/>
</dbReference>
<comment type="similarity">
    <text evidence="5">Belongs to the creatininase superfamily.</text>
</comment>
<dbReference type="Pfam" id="PF02633">
    <property type="entry name" value="Creatininase"/>
    <property type="match status" value="1"/>
</dbReference>
<evidence type="ECO:0000256" key="4">
    <source>
        <dbReference type="ARBA" id="ARBA00022833"/>
    </source>
</evidence>
<dbReference type="InterPro" id="IPR003785">
    <property type="entry name" value="Creatininase/forma_Hydrolase"/>
</dbReference>
<dbReference type="GO" id="GO:0046872">
    <property type="term" value="F:metal ion binding"/>
    <property type="evidence" value="ECO:0007669"/>
    <property type="project" value="UniProtKB-KW"/>
</dbReference>
<dbReference type="PANTHER" id="PTHR35005:SF1">
    <property type="entry name" value="2-AMINO-5-FORMYLAMINO-6-RIBOSYLAMINOPYRIMIDIN-4(3H)-ONE 5'-MONOPHOSPHATE DEFORMYLASE"/>
    <property type="match status" value="1"/>
</dbReference>
<dbReference type="SUPFAM" id="SSF102215">
    <property type="entry name" value="Creatininase"/>
    <property type="match status" value="1"/>
</dbReference>
<evidence type="ECO:0000313" key="7">
    <source>
        <dbReference type="Proteomes" id="UP000198806"/>
    </source>
</evidence>
<dbReference type="InterPro" id="IPR024087">
    <property type="entry name" value="Creatininase-like_sf"/>
</dbReference>
<comment type="cofactor">
    <cofactor evidence="1">
        <name>Zn(2+)</name>
        <dbReference type="ChEBI" id="CHEBI:29105"/>
    </cofactor>
</comment>
<evidence type="ECO:0000256" key="2">
    <source>
        <dbReference type="ARBA" id="ARBA00022723"/>
    </source>
</evidence>
<organism evidence="6 7">
    <name type="scientific">Anaerocolumna aminovalerica</name>
    <dbReference type="NCBI Taxonomy" id="1527"/>
    <lineage>
        <taxon>Bacteria</taxon>
        <taxon>Bacillati</taxon>
        <taxon>Bacillota</taxon>
        <taxon>Clostridia</taxon>
        <taxon>Lachnospirales</taxon>
        <taxon>Lachnospiraceae</taxon>
        <taxon>Anaerocolumna</taxon>
    </lineage>
</organism>
<sequence length="233" mass="26993">MKLLDCTYTEVKELLKENKNLIIPAGTCEQHGPHLPLNNDILCAEYFAEELSKATGCLVAPTINYGVNLPCDRSFTGTTSISKDTLRRMIIEIIDWWRHQGFLKFFIITFHGDPFHIDALSDISDDIYIIEPYEIDYSGILEKQTTMRHSCEAETSVSLYLYPEKVRTSLIEEQDIVFEDFREYLFHEKCEKPNGYIGCLGYPKSATKEKGKILVEKMIERTIKEYRKITLEN</sequence>
<name>A0A1I5FRA0_9FIRM</name>
<dbReference type="OrthoDB" id="9801445at2"/>
<dbReference type="GO" id="GO:0016811">
    <property type="term" value="F:hydrolase activity, acting on carbon-nitrogen (but not peptide) bonds, in linear amides"/>
    <property type="evidence" value="ECO:0007669"/>
    <property type="project" value="TreeGrafter"/>
</dbReference>
<dbReference type="RefSeq" id="WP_091686652.1">
    <property type="nucleotide sequence ID" value="NZ_BAABFM010000024.1"/>
</dbReference>
<protein>
    <submittedName>
        <fullName evidence="6">Creatinine amidohydrolase</fullName>
    </submittedName>
</protein>
<proteinExistence type="inferred from homology"/>
<keyword evidence="3 6" id="KW-0378">Hydrolase</keyword>
<dbReference type="STRING" id="1527.SAMN04489757_11570"/>
<dbReference type="EMBL" id="FOWD01000015">
    <property type="protein sequence ID" value="SFO26149.1"/>
    <property type="molecule type" value="Genomic_DNA"/>
</dbReference>
<evidence type="ECO:0000256" key="5">
    <source>
        <dbReference type="ARBA" id="ARBA00024029"/>
    </source>
</evidence>
<keyword evidence="7" id="KW-1185">Reference proteome</keyword>
<accession>A0A1I5FRA0</accession>
<dbReference type="AlphaFoldDB" id="A0A1I5FRA0"/>
<gene>
    <name evidence="6" type="ORF">SAMN04489757_11570</name>
</gene>